<dbReference type="Gramene" id="FCD_00006511-RA">
    <property type="protein sequence ID" value="FCD_00006511-RA:cds"/>
    <property type="gene ID" value="FCD_00006511"/>
</dbReference>
<feature type="transmembrane region" description="Helical" evidence="1">
    <location>
        <begin position="148"/>
        <end position="168"/>
    </location>
</feature>
<dbReference type="PANTHER" id="PTHR36743:SF1">
    <property type="entry name" value="OS04G0495300 PROTEIN"/>
    <property type="match status" value="1"/>
</dbReference>
<gene>
    <name evidence="2" type="ORF">TIFTF001_005872</name>
</gene>
<proteinExistence type="predicted"/>
<keyword evidence="3" id="KW-1185">Reference proteome</keyword>
<protein>
    <submittedName>
        <fullName evidence="2">Uncharacterized protein</fullName>
    </submittedName>
</protein>
<accession>A0AA87ZPU1</accession>
<reference evidence="2" key="1">
    <citation type="submission" date="2023-07" db="EMBL/GenBank/DDBJ databases">
        <title>draft genome sequence of fig (Ficus carica).</title>
        <authorList>
            <person name="Takahashi T."/>
            <person name="Nishimura K."/>
        </authorList>
    </citation>
    <scope>NUCLEOTIDE SEQUENCE</scope>
</reference>
<name>A0AA87ZPU1_FICCA</name>
<feature type="transmembrane region" description="Helical" evidence="1">
    <location>
        <begin position="124"/>
        <end position="142"/>
    </location>
</feature>
<evidence type="ECO:0000256" key="1">
    <source>
        <dbReference type="SAM" id="Phobius"/>
    </source>
</evidence>
<dbReference type="EMBL" id="BTGU01000006">
    <property type="protein sequence ID" value="GMN36240.1"/>
    <property type="molecule type" value="Genomic_DNA"/>
</dbReference>
<evidence type="ECO:0000313" key="2">
    <source>
        <dbReference type="EMBL" id="GMN36240.1"/>
    </source>
</evidence>
<sequence>MGLSVSKRVKSSLSNSPEFDSACDSAFSHCLFLTQQAFPGVFPYQLTDASDHLFSTLTAAGDGPRALKWLSSPPTRSQVDSALRVVTRRPENKDEAQTLDWAHFREWAVELYSDAVVSNARGAMLRRVPIGAAGIFGIGTATRLGNDLVGAAIGVYALGVSAAVYFSLQGK</sequence>
<keyword evidence="1" id="KW-0472">Membrane</keyword>
<keyword evidence="1" id="KW-1133">Transmembrane helix</keyword>
<keyword evidence="1" id="KW-0812">Transmembrane</keyword>
<organism evidence="2 3">
    <name type="scientific">Ficus carica</name>
    <name type="common">Common fig</name>
    <dbReference type="NCBI Taxonomy" id="3494"/>
    <lineage>
        <taxon>Eukaryota</taxon>
        <taxon>Viridiplantae</taxon>
        <taxon>Streptophyta</taxon>
        <taxon>Embryophyta</taxon>
        <taxon>Tracheophyta</taxon>
        <taxon>Spermatophyta</taxon>
        <taxon>Magnoliopsida</taxon>
        <taxon>eudicotyledons</taxon>
        <taxon>Gunneridae</taxon>
        <taxon>Pentapetalae</taxon>
        <taxon>rosids</taxon>
        <taxon>fabids</taxon>
        <taxon>Rosales</taxon>
        <taxon>Moraceae</taxon>
        <taxon>Ficeae</taxon>
        <taxon>Ficus</taxon>
    </lineage>
</organism>
<dbReference type="Proteomes" id="UP001187192">
    <property type="component" value="Unassembled WGS sequence"/>
</dbReference>
<dbReference type="PANTHER" id="PTHR36743">
    <property type="entry name" value="OS04G0495300 PROTEIN"/>
    <property type="match status" value="1"/>
</dbReference>
<comment type="caution">
    <text evidence="2">The sequence shown here is derived from an EMBL/GenBank/DDBJ whole genome shotgun (WGS) entry which is preliminary data.</text>
</comment>
<evidence type="ECO:0000313" key="3">
    <source>
        <dbReference type="Proteomes" id="UP001187192"/>
    </source>
</evidence>
<dbReference type="AlphaFoldDB" id="A0AA87ZPU1"/>